<gene>
    <name evidence="6" type="ORF">ENP55_00625</name>
</gene>
<dbReference type="InterPro" id="IPR011330">
    <property type="entry name" value="Glyco_hydro/deAcase_b/a-brl"/>
</dbReference>
<dbReference type="Pfam" id="PF09095">
    <property type="entry name" value="AmyA-gluTrfs_C"/>
    <property type="match status" value="2"/>
</dbReference>
<feature type="domain" description="Glycoside hydrolase family 57 N-terminal" evidence="3">
    <location>
        <begin position="25"/>
        <end position="265"/>
    </location>
</feature>
<dbReference type="AlphaFoldDB" id="A0A7C2FDP9"/>
<evidence type="ECO:0000256" key="2">
    <source>
        <dbReference type="ARBA" id="ARBA00023277"/>
    </source>
</evidence>
<organism evidence="6">
    <name type="scientific">Thermosphaera aggregans</name>
    <dbReference type="NCBI Taxonomy" id="54254"/>
    <lineage>
        <taxon>Archaea</taxon>
        <taxon>Thermoproteota</taxon>
        <taxon>Thermoprotei</taxon>
        <taxon>Desulfurococcales</taxon>
        <taxon>Desulfurococcaceae</taxon>
        <taxon>Thermosphaera</taxon>
    </lineage>
</organism>
<dbReference type="InterPro" id="IPR028995">
    <property type="entry name" value="Glyco_hydro_57/38_cen_sf"/>
</dbReference>
<dbReference type="Pfam" id="PF09094">
    <property type="entry name" value="AmyA-A_glucT_m"/>
    <property type="match status" value="1"/>
</dbReference>
<feature type="domain" description="Alpha-amylase/4-alpha-glucanotransferase central" evidence="4">
    <location>
        <begin position="279"/>
        <end position="353"/>
    </location>
</feature>
<dbReference type="InterPro" id="IPR015179">
    <property type="entry name" value="A-amylase/a-glucTrfase_C"/>
</dbReference>
<dbReference type="InterPro" id="IPR004300">
    <property type="entry name" value="Glyco_hydro_57_N"/>
</dbReference>
<dbReference type="Gene3D" id="2.70.98.10">
    <property type="match status" value="1"/>
</dbReference>
<dbReference type="Gene3D" id="3.20.110.20">
    <property type="match status" value="1"/>
</dbReference>
<evidence type="ECO:0000256" key="1">
    <source>
        <dbReference type="ARBA" id="ARBA00006821"/>
    </source>
</evidence>
<dbReference type="SUPFAM" id="SSF88713">
    <property type="entry name" value="Glycoside hydrolase/deacetylase"/>
    <property type="match status" value="1"/>
</dbReference>
<dbReference type="PANTHER" id="PTHR36306:SF1">
    <property type="entry name" value="ALPHA-AMYLASE-RELATED"/>
    <property type="match status" value="1"/>
</dbReference>
<dbReference type="PANTHER" id="PTHR36306">
    <property type="entry name" value="ALPHA-AMYLASE-RELATED-RELATED"/>
    <property type="match status" value="1"/>
</dbReference>
<comment type="similarity">
    <text evidence="1">Belongs to the glycosyl hydrolase 57 family.</text>
</comment>
<dbReference type="GO" id="GO:0003824">
    <property type="term" value="F:catalytic activity"/>
    <property type="evidence" value="ECO:0007669"/>
    <property type="project" value="InterPro"/>
</dbReference>
<dbReference type="InterPro" id="IPR015178">
    <property type="entry name" value="A-amylase/a-glucTrfase_central"/>
</dbReference>
<dbReference type="GO" id="GO:0005975">
    <property type="term" value="P:carbohydrate metabolic process"/>
    <property type="evidence" value="ECO:0007669"/>
    <property type="project" value="InterPro"/>
</dbReference>
<dbReference type="SUPFAM" id="SSF88688">
    <property type="entry name" value="Families 57/38 glycoside transferase middle domain"/>
    <property type="match status" value="1"/>
</dbReference>
<dbReference type="InterPro" id="IPR052046">
    <property type="entry name" value="GH57_Enzymes"/>
</dbReference>
<evidence type="ECO:0000259" key="3">
    <source>
        <dbReference type="Pfam" id="PF03065"/>
    </source>
</evidence>
<protein>
    <submittedName>
        <fullName evidence="6">DUF1925 domain-containing protein</fullName>
    </submittedName>
</protein>
<evidence type="ECO:0000313" key="6">
    <source>
        <dbReference type="EMBL" id="HEF86821.1"/>
    </source>
</evidence>
<proteinExistence type="inferred from homology"/>
<feature type="domain" description="Alpha-amylase/4-alpha-glucanotransferase C-terminal" evidence="5">
    <location>
        <begin position="373"/>
        <end position="426"/>
    </location>
</feature>
<reference evidence="6" key="1">
    <citation type="journal article" date="2020" name="mSystems">
        <title>Genome- and Community-Level Interaction Insights into Carbon Utilization and Element Cycling Functions of Hydrothermarchaeota in Hydrothermal Sediment.</title>
        <authorList>
            <person name="Zhou Z."/>
            <person name="Liu Y."/>
            <person name="Xu W."/>
            <person name="Pan J."/>
            <person name="Luo Z.H."/>
            <person name="Li M."/>
        </authorList>
    </citation>
    <scope>NUCLEOTIDE SEQUENCE [LARGE SCALE GENOMIC DNA]</scope>
    <source>
        <strain evidence="6">SpSt-23</strain>
    </source>
</reference>
<name>A0A7C2FDP9_9CREN</name>
<comment type="caution">
    <text evidence="6">The sequence shown here is derived from an EMBL/GenBank/DDBJ whole genome shotgun (WGS) entry which is preliminary data.</text>
</comment>
<keyword evidence="2" id="KW-0119">Carbohydrate metabolism</keyword>
<dbReference type="InterPro" id="IPR011013">
    <property type="entry name" value="Gal_mutarotase_sf_dom"/>
</dbReference>
<dbReference type="EMBL" id="DSJT01000003">
    <property type="protein sequence ID" value="HEF86821.1"/>
    <property type="molecule type" value="Genomic_DNA"/>
</dbReference>
<dbReference type="InterPro" id="IPR014718">
    <property type="entry name" value="GH-type_carb-bd"/>
</dbReference>
<feature type="domain" description="Alpha-amylase/4-alpha-glucanotransferase C-terminal" evidence="5">
    <location>
        <begin position="433"/>
        <end position="634"/>
    </location>
</feature>
<dbReference type="Pfam" id="PF03065">
    <property type="entry name" value="Glyco_hydro_57"/>
    <property type="match status" value="1"/>
</dbReference>
<dbReference type="GO" id="GO:0030246">
    <property type="term" value="F:carbohydrate binding"/>
    <property type="evidence" value="ECO:0007669"/>
    <property type="project" value="InterPro"/>
</dbReference>
<evidence type="ECO:0000259" key="4">
    <source>
        <dbReference type="Pfam" id="PF09094"/>
    </source>
</evidence>
<dbReference type="SUPFAM" id="SSF74650">
    <property type="entry name" value="Galactose mutarotase-like"/>
    <property type="match status" value="1"/>
</dbReference>
<sequence>MAPVNFIFALHYHQPTGQFEYINERIMENSYKLLLEIFKEYSSFKFTVHISGPLLLYMRERYPEYLNDLLKLHDYGTIEFMAGSIGEAIIPFLPLEDRVRQIRFYLEEFERIAGFRPRGLWLPERVWEPSIPYVTAENNIEYVLIDDSTLVKTGLDQGFSNYAWLTEEGGSKLKVFFIDAGLRYILPWEHPDKIINYMWSKSGDEARVLLWGSDAEKFGEWMDPGWSRSWLRSFLEALRYNSDKVRMIQPTEYLDLYGVKGLIYLNTGSYDKMLEWSGGFFRNFLVKYKESNNMHKKMLYVRNKLAKAELPRDLMLKYYLAQCNDAFWHGLFGGIYLTHLRQAIYENLIKVEKHAEEKTDYFGSKHVVYKLYDFDFDGRDELLVETPIQNLYIKPDDGGTLFEYDVKIDGLEHNLQNTMSRYQEPYLSIQWFHPDWYRRVSWRIHLWSHDTGLFEWINNAPFRDLSDLALSKHYVSVNPEPFEIILRAQGGFYVFGNLVSRVLVEKRVKITEKGHVTTYKIVNKGSEAVKARVGVEYHASPKLNIKTEERAKYVVNGEERELSSFFIGRGSSIMVKTTPYPAFSLNASKDTDLWVAPLNMYARTEKGIMEIPQGLAIMFSEHVELKRDDEFSLSVEWRIRE</sequence>
<accession>A0A7C2FDP9</accession>
<evidence type="ECO:0000259" key="5">
    <source>
        <dbReference type="Pfam" id="PF09095"/>
    </source>
</evidence>